<evidence type="ECO:0000313" key="2">
    <source>
        <dbReference type="EMBL" id="PSN63639.1"/>
    </source>
</evidence>
<dbReference type="InterPro" id="IPR013149">
    <property type="entry name" value="ADH-like_C"/>
</dbReference>
<dbReference type="InterPro" id="IPR036291">
    <property type="entry name" value="NAD(P)-bd_dom_sf"/>
</dbReference>
<evidence type="ECO:0000313" key="3">
    <source>
        <dbReference type="Proteomes" id="UP000240883"/>
    </source>
</evidence>
<evidence type="ECO:0000259" key="1">
    <source>
        <dbReference type="SMART" id="SM00829"/>
    </source>
</evidence>
<dbReference type="AlphaFoldDB" id="A0A2T2NE22"/>
<dbReference type="InterPro" id="IPR020843">
    <property type="entry name" value="ER"/>
</dbReference>
<accession>A0A2T2NE22</accession>
<sequence>MLTNSSWIIPPTSSSLTLTTTPLPTPGPRQTLIKLTAASLNYRDLLTLTHTYPIPQKPHLVPCSDGAGTIHSAGPSSRWAGKEGTKVVLHNSSWMDGDVRNLKGEEVLGGGEWDGTLQGWRVVGDEGVVEMPRGWTGEMGAAVVSAGGTAWAAVRGGLDGELEGKWVLTQGTGGMSCFAIQIAAALGATVISTSSSNAKLEVAKILGAKYTINYSTTPDWDQEVLKITKGKGVDHVIEVGGAKTIMKSLNATRTGGLVSLIGFLSGSESLPPEFIPSVLYGAKIVKGCTAFSREATAELMKFVEANGIKPLIAKTFAFEDAKEAFEELQKQSAVGKIVIKISDD</sequence>
<name>A0A2T2NE22_CORCC</name>
<dbReference type="PANTHER" id="PTHR45033:SF2">
    <property type="entry name" value="ZINC-TYPE ALCOHOL DEHYDROGENASE-LIKE PROTEIN C1773.06C"/>
    <property type="match status" value="1"/>
</dbReference>
<organism evidence="2 3">
    <name type="scientific">Corynespora cassiicola Philippines</name>
    <dbReference type="NCBI Taxonomy" id="1448308"/>
    <lineage>
        <taxon>Eukaryota</taxon>
        <taxon>Fungi</taxon>
        <taxon>Dikarya</taxon>
        <taxon>Ascomycota</taxon>
        <taxon>Pezizomycotina</taxon>
        <taxon>Dothideomycetes</taxon>
        <taxon>Pleosporomycetidae</taxon>
        <taxon>Pleosporales</taxon>
        <taxon>Corynesporascaceae</taxon>
        <taxon>Corynespora</taxon>
    </lineage>
</organism>
<dbReference type="OrthoDB" id="3509362at2759"/>
<dbReference type="EMBL" id="KZ678139">
    <property type="protein sequence ID" value="PSN63639.1"/>
    <property type="molecule type" value="Genomic_DNA"/>
</dbReference>
<dbReference type="Proteomes" id="UP000240883">
    <property type="component" value="Unassembled WGS sequence"/>
</dbReference>
<protein>
    <submittedName>
        <fullName evidence="2">Alcohol dehydrogenase zinc-binding domain-containing protein</fullName>
    </submittedName>
</protein>
<reference evidence="2 3" key="1">
    <citation type="journal article" date="2018" name="Front. Microbiol.">
        <title>Genome-Wide Analysis of Corynespora cassiicola Leaf Fall Disease Putative Effectors.</title>
        <authorList>
            <person name="Lopez D."/>
            <person name="Ribeiro S."/>
            <person name="Label P."/>
            <person name="Fumanal B."/>
            <person name="Venisse J.S."/>
            <person name="Kohler A."/>
            <person name="de Oliveira R.R."/>
            <person name="Labutti K."/>
            <person name="Lipzen A."/>
            <person name="Lail K."/>
            <person name="Bauer D."/>
            <person name="Ohm R.A."/>
            <person name="Barry K.W."/>
            <person name="Spatafora J."/>
            <person name="Grigoriev I.V."/>
            <person name="Martin F.M."/>
            <person name="Pujade-Renaud V."/>
        </authorList>
    </citation>
    <scope>NUCLEOTIDE SEQUENCE [LARGE SCALE GENOMIC DNA]</scope>
    <source>
        <strain evidence="2 3">Philippines</strain>
    </source>
</reference>
<dbReference type="InterPro" id="IPR013154">
    <property type="entry name" value="ADH-like_N"/>
</dbReference>
<dbReference type="InterPro" id="IPR011032">
    <property type="entry name" value="GroES-like_sf"/>
</dbReference>
<dbReference type="SUPFAM" id="SSF50129">
    <property type="entry name" value="GroES-like"/>
    <property type="match status" value="1"/>
</dbReference>
<dbReference type="Gene3D" id="3.40.50.720">
    <property type="entry name" value="NAD(P)-binding Rossmann-like Domain"/>
    <property type="match status" value="1"/>
</dbReference>
<dbReference type="Pfam" id="PF08240">
    <property type="entry name" value="ADH_N"/>
    <property type="match status" value="1"/>
</dbReference>
<dbReference type="PANTHER" id="PTHR45033">
    <property type="match status" value="1"/>
</dbReference>
<dbReference type="SUPFAM" id="SSF51735">
    <property type="entry name" value="NAD(P)-binding Rossmann-fold domains"/>
    <property type="match status" value="1"/>
</dbReference>
<dbReference type="CDD" id="cd08276">
    <property type="entry name" value="MDR7"/>
    <property type="match status" value="1"/>
</dbReference>
<dbReference type="STRING" id="1448308.A0A2T2NE22"/>
<dbReference type="Pfam" id="PF00107">
    <property type="entry name" value="ADH_zinc_N"/>
    <property type="match status" value="1"/>
</dbReference>
<dbReference type="GO" id="GO:0016491">
    <property type="term" value="F:oxidoreductase activity"/>
    <property type="evidence" value="ECO:0007669"/>
    <property type="project" value="InterPro"/>
</dbReference>
<feature type="domain" description="Enoyl reductase (ER)" evidence="1">
    <location>
        <begin position="12"/>
        <end position="339"/>
    </location>
</feature>
<dbReference type="SMART" id="SM00829">
    <property type="entry name" value="PKS_ER"/>
    <property type="match status" value="1"/>
</dbReference>
<gene>
    <name evidence="2" type="ORF">BS50DRAFT_557736</name>
</gene>
<dbReference type="InterPro" id="IPR052711">
    <property type="entry name" value="Zinc_ADH-like"/>
</dbReference>
<proteinExistence type="predicted"/>
<keyword evidence="3" id="KW-1185">Reference proteome</keyword>
<dbReference type="Gene3D" id="3.90.180.10">
    <property type="entry name" value="Medium-chain alcohol dehydrogenases, catalytic domain"/>
    <property type="match status" value="1"/>
</dbReference>